<proteinExistence type="predicted"/>
<sequence length="63" mass="7314">MSLWSVDDEATASLMVDFYQRMLQSGLTPAAALRQAQIAMWEQQQWNAPYYWAGFTLQGEWQP</sequence>
<gene>
    <name evidence="1" type="ORF">BH720_026885</name>
</gene>
<keyword evidence="2" id="KW-1185">Reference proteome</keyword>
<dbReference type="Proteomes" id="UP000095472">
    <property type="component" value="Chromosome"/>
</dbReference>
<evidence type="ECO:0000313" key="2">
    <source>
        <dbReference type="Proteomes" id="UP000095472"/>
    </source>
</evidence>
<accession>A0ACD5GQU3</accession>
<reference evidence="1 2" key="1">
    <citation type="journal article" date="2016" name="Genome Announc.">
        <title>Draft Genome Sequence of the Thermotolerant Cyanobacterium Desertifilum sp. IPPAS B-1220.</title>
        <authorList>
            <person name="Mironov K.S."/>
            <person name="Sinetova M.A."/>
            <person name="Bolatkhan K."/>
            <person name="Zayadan B.K."/>
            <person name="Ustinova V.V."/>
            <person name="Kupriyanova E.V."/>
            <person name="Skrypnik A.N."/>
            <person name="Gogoleva N.E."/>
            <person name="Gogolev Y.V."/>
            <person name="Los D.A."/>
        </authorList>
    </citation>
    <scope>NUCLEOTIDE SEQUENCE [LARGE SCALE GENOMIC DNA]</scope>
    <source>
        <strain evidence="1 2">IPPAS B-1220</strain>
    </source>
</reference>
<name>A0ACD5GQU3_9CYAN</name>
<evidence type="ECO:0000313" key="1">
    <source>
        <dbReference type="EMBL" id="XPM63047.1"/>
    </source>
</evidence>
<organism evidence="1 2">
    <name type="scientific">Desertifilum tharense IPPAS B-1220</name>
    <dbReference type="NCBI Taxonomy" id="1781255"/>
    <lineage>
        <taxon>Bacteria</taxon>
        <taxon>Bacillati</taxon>
        <taxon>Cyanobacteriota</taxon>
        <taxon>Cyanophyceae</taxon>
        <taxon>Desertifilales</taxon>
        <taxon>Desertifilaceae</taxon>
        <taxon>Desertifilum</taxon>
    </lineage>
</organism>
<dbReference type="EMBL" id="CP182909">
    <property type="protein sequence ID" value="XPM63047.1"/>
    <property type="molecule type" value="Genomic_DNA"/>
</dbReference>
<protein>
    <submittedName>
        <fullName evidence="1">CHAT domain-containing protein</fullName>
    </submittedName>
</protein>